<dbReference type="InterPro" id="IPR002068">
    <property type="entry name" value="A-crystallin/Hsp20_dom"/>
</dbReference>
<name>A0A8J3P3W4_9ACTN</name>
<reference evidence="5 6" key="1">
    <citation type="submission" date="2021-01" db="EMBL/GenBank/DDBJ databases">
        <title>Whole genome shotgun sequence of Catellatospora citrea NBRC 14495.</title>
        <authorList>
            <person name="Komaki H."/>
            <person name="Tamura T."/>
        </authorList>
    </citation>
    <scope>NUCLEOTIDE SEQUENCE [LARGE SCALE GENOMIC DNA]</scope>
    <source>
        <strain evidence="5 6">NBRC 14495</strain>
    </source>
</reference>
<accession>A0A8J3P3W4</accession>
<dbReference type="PROSITE" id="PS01031">
    <property type="entry name" value="SHSP"/>
    <property type="match status" value="1"/>
</dbReference>
<keyword evidence="6" id="KW-1185">Reference proteome</keyword>
<dbReference type="InterPro" id="IPR008978">
    <property type="entry name" value="HSP20-like_chaperone"/>
</dbReference>
<dbReference type="EMBL" id="BONH01000068">
    <property type="protein sequence ID" value="GIG03061.1"/>
    <property type="molecule type" value="Genomic_DNA"/>
</dbReference>
<gene>
    <name evidence="5" type="ORF">Cci01nite_81540</name>
</gene>
<proteinExistence type="inferred from homology"/>
<protein>
    <submittedName>
        <fullName evidence="5">Heat-shock protein Hsp20</fullName>
    </submittedName>
</protein>
<evidence type="ECO:0000259" key="4">
    <source>
        <dbReference type="PROSITE" id="PS01031"/>
    </source>
</evidence>
<evidence type="ECO:0000256" key="3">
    <source>
        <dbReference type="SAM" id="MobiDB-lite"/>
    </source>
</evidence>
<dbReference type="AlphaFoldDB" id="A0A8J3P3W4"/>
<feature type="region of interest" description="Disordered" evidence="3">
    <location>
        <begin position="132"/>
        <end position="155"/>
    </location>
</feature>
<dbReference type="PANTHER" id="PTHR11527">
    <property type="entry name" value="HEAT-SHOCK PROTEIN 20 FAMILY MEMBER"/>
    <property type="match status" value="1"/>
</dbReference>
<dbReference type="RefSeq" id="WP_120319007.1">
    <property type="nucleotide sequence ID" value="NZ_BONH01000068.1"/>
</dbReference>
<dbReference type="InterPro" id="IPR031107">
    <property type="entry name" value="Small_HSP"/>
</dbReference>
<feature type="domain" description="SHSP" evidence="4">
    <location>
        <begin position="23"/>
        <end position="134"/>
    </location>
</feature>
<evidence type="ECO:0000313" key="5">
    <source>
        <dbReference type="EMBL" id="GIG03061.1"/>
    </source>
</evidence>
<dbReference type="Pfam" id="PF00011">
    <property type="entry name" value="HSP20"/>
    <property type="match status" value="1"/>
</dbReference>
<sequence>MVQGFAFDPFPGVDRLVERMFAAAGSPTATAMDLYRSGDHYVLHLDLPGIDPGTLDASVDGSTLTITAQRSLRTDEDVEWLLRERPTGTFTRRLALGDDVDTTNIAATYQDGVLTVTLPVTEATTPRKIAIAGEGSPVPNGPAAEAKAISHPATS</sequence>
<dbReference type="CDD" id="cd06464">
    <property type="entry name" value="ACD_sHsps-like"/>
    <property type="match status" value="1"/>
</dbReference>
<dbReference type="Gene3D" id="2.60.40.790">
    <property type="match status" value="1"/>
</dbReference>
<evidence type="ECO:0000256" key="2">
    <source>
        <dbReference type="RuleBase" id="RU003616"/>
    </source>
</evidence>
<dbReference type="SUPFAM" id="SSF49764">
    <property type="entry name" value="HSP20-like chaperones"/>
    <property type="match status" value="1"/>
</dbReference>
<comment type="caution">
    <text evidence="5">The sequence shown here is derived from an EMBL/GenBank/DDBJ whole genome shotgun (WGS) entry which is preliminary data.</text>
</comment>
<evidence type="ECO:0000313" key="6">
    <source>
        <dbReference type="Proteomes" id="UP000659904"/>
    </source>
</evidence>
<comment type="similarity">
    <text evidence="1 2">Belongs to the small heat shock protein (HSP20) family.</text>
</comment>
<evidence type="ECO:0000256" key="1">
    <source>
        <dbReference type="PROSITE-ProRule" id="PRU00285"/>
    </source>
</evidence>
<organism evidence="5 6">
    <name type="scientific">Catellatospora citrea</name>
    <dbReference type="NCBI Taxonomy" id="53366"/>
    <lineage>
        <taxon>Bacteria</taxon>
        <taxon>Bacillati</taxon>
        <taxon>Actinomycetota</taxon>
        <taxon>Actinomycetes</taxon>
        <taxon>Micromonosporales</taxon>
        <taxon>Micromonosporaceae</taxon>
        <taxon>Catellatospora</taxon>
    </lineage>
</organism>
<dbReference type="Proteomes" id="UP000659904">
    <property type="component" value="Unassembled WGS sequence"/>
</dbReference>